<reference evidence="3" key="1">
    <citation type="submission" date="2020-05" db="EMBL/GenBank/DDBJ databases">
        <authorList>
            <person name="Chiriac C."/>
            <person name="Salcher M."/>
            <person name="Ghai R."/>
            <person name="Kavagutti S V."/>
        </authorList>
    </citation>
    <scope>NUCLEOTIDE SEQUENCE</scope>
</reference>
<evidence type="ECO:0000256" key="2">
    <source>
        <dbReference type="ARBA" id="ARBA00022448"/>
    </source>
</evidence>
<name>A0A6J6BE05_9ZZZZ</name>
<accession>A0A6J6BE05</accession>
<evidence type="ECO:0000313" key="3">
    <source>
        <dbReference type="EMBL" id="CAB4537221.1"/>
    </source>
</evidence>
<dbReference type="PANTHER" id="PTHR43649:SF29">
    <property type="entry name" value="OSMOPROTECTIVE COMPOUNDS-BINDING PROTEIN GGTB"/>
    <property type="match status" value="1"/>
</dbReference>
<protein>
    <submittedName>
        <fullName evidence="3">Unannotated protein</fullName>
    </submittedName>
</protein>
<dbReference type="SUPFAM" id="SSF53850">
    <property type="entry name" value="Periplasmic binding protein-like II"/>
    <property type="match status" value="1"/>
</dbReference>
<organism evidence="3">
    <name type="scientific">freshwater metagenome</name>
    <dbReference type="NCBI Taxonomy" id="449393"/>
    <lineage>
        <taxon>unclassified sequences</taxon>
        <taxon>metagenomes</taxon>
        <taxon>ecological metagenomes</taxon>
    </lineage>
</organism>
<dbReference type="PANTHER" id="PTHR43649">
    <property type="entry name" value="ARABINOSE-BINDING PROTEIN-RELATED"/>
    <property type="match status" value="1"/>
</dbReference>
<dbReference type="AlphaFoldDB" id="A0A6J6BE05"/>
<keyword evidence="2" id="KW-0813">Transport</keyword>
<comment type="similarity">
    <text evidence="1">Belongs to the bacterial solute-binding protein 1 family.</text>
</comment>
<dbReference type="InterPro" id="IPR050490">
    <property type="entry name" value="Bact_solute-bd_prot1"/>
</dbReference>
<dbReference type="EMBL" id="CAEZSP010000005">
    <property type="protein sequence ID" value="CAB4537221.1"/>
    <property type="molecule type" value="Genomic_DNA"/>
</dbReference>
<gene>
    <name evidence="3" type="ORF">UFOPK1440_00231</name>
</gene>
<dbReference type="Gene3D" id="3.40.190.10">
    <property type="entry name" value="Periplasmic binding protein-like II"/>
    <property type="match status" value="2"/>
</dbReference>
<evidence type="ECO:0000256" key="1">
    <source>
        <dbReference type="ARBA" id="ARBA00008520"/>
    </source>
</evidence>
<proteinExistence type="inferred from homology"/>
<sequence>MNVVRSSRIAKTLTLGVSVVLASAMLVAPARAATEITFQTNNSGTARDMWDALTAAYMKANPDVTIKVNYVPGGVEGDALLKSQLASGTAADVFIYNVGALLQAIDPVRNLVNLKNEPWMKTVNTGFIPSATGADGGIYAAPFGTAMGGGILYNKKVYSQLNLKVPLTWNEFMANNAKIKKAGIVPVINSFKDSWTTQLFVLGDHFNVAAAMPGFEKKFTANKIVLADNKATLAGFSYLEQIRKAGYTNKDAAATTFAKALEYLALGKGAHYPMLSAGIDTIVTNFPTKAPDIGFFAQPGTNAKSNGATVWMPSGIYISKTTKVLEEAKKFVAWTVSKESFQVQNKVVPPSGPYFIKGAPVSGNLTGVFTDLYNYMQKPGASYPALEFLTPVKGPNLSQICVEIGTGQKTALQGAKSYQKDLEKQSQQLGLAGW</sequence>
<dbReference type="Pfam" id="PF01547">
    <property type="entry name" value="SBP_bac_1"/>
    <property type="match status" value="1"/>
</dbReference>
<dbReference type="InterPro" id="IPR006059">
    <property type="entry name" value="SBP"/>
</dbReference>